<keyword evidence="3 6" id="KW-0812">Transmembrane</keyword>
<proteinExistence type="predicted"/>
<dbReference type="InterPro" id="IPR042106">
    <property type="entry name" value="Nuo/plastoQ_OxRdtase_6_NuoJ"/>
</dbReference>
<keyword evidence="2" id="KW-1003">Cell membrane</keyword>
<evidence type="ECO:0000313" key="8">
    <source>
        <dbReference type="EMBL" id="HHJ52059.1"/>
    </source>
</evidence>
<evidence type="ECO:0000256" key="4">
    <source>
        <dbReference type="ARBA" id="ARBA00022989"/>
    </source>
</evidence>
<comment type="subcellular location">
    <subcellularLocation>
        <location evidence="1">Cell membrane</location>
        <topology evidence="1">Multi-pass membrane protein</topology>
    </subcellularLocation>
</comment>
<sequence length="79" mass="8669">MEIILIILTIVLIGAALLTIKYKDLVAAVIASSVVSLIVSIYFYLLQAPDVALTEAAIGVGLSTIIFMITIRRTRRYEE</sequence>
<evidence type="ECO:0000259" key="7">
    <source>
        <dbReference type="Pfam" id="PF13244"/>
    </source>
</evidence>
<dbReference type="EMBL" id="DROD01000183">
    <property type="protein sequence ID" value="HHJ52059.1"/>
    <property type="molecule type" value="Genomic_DNA"/>
</dbReference>
<dbReference type="Pfam" id="PF13244">
    <property type="entry name" value="MbhD"/>
    <property type="match status" value="1"/>
</dbReference>
<dbReference type="InterPro" id="IPR025383">
    <property type="entry name" value="MrpA_C/MbhD"/>
</dbReference>
<gene>
    <name evidence="8" type="ORF">ENJ89_02585</name>
</gene>
<feature type="transmembrane region" description="Helical" evidence="6">
    <location>
        <begin position="6"/>
        <end position="22"/>
    </location>
</feature>
<name>A0A7V5UED2_CALAY</name>
<dbReference type="Gene3D" id="1.20.120.1200">
    <property type="entry name" value="NADH-ubiquinone/plastoquinone oxidoreductase chain 6, subunit NuoJ"/>
    <property type="match status" value="1"/>
</dbReference>
<keyword evidence="4 6" id="KW-1133">Transmembrane helix</keyword>
<evidence type="ECO:0000256" key="2">
    <source>
        <dbReference type="ARBA" id="ARBA00022475"/>
    </source>
</evidence>
<comment type="caution">
    <text evidence="8">The sequence shown here is derived from an EMBL/GenBank/DDBJ whole genome shotgun (WGS) entry which is preliminary data.</text>
</comment>
<organism evidence="8">
    <name type="scientific">Caldithrix abyssi</name>
    <dbReference type="NCBI Taxonomy" id="187145"/>
    <lineage>
        <taxon>Bacteria</taxon>
        <taxon>Pseudomonadati</taxon>
        <taxon>Calditrichota</taxon>
        <taxon>Calditrichia</taxon>
        <taxon>Calditrichales</taxon>
        <taxon>Calditrichaceae</taxon>
        <taxon>Caldithrix</taxon>
    </lineage>
</organism>
<evidence type="ECO:0000256" key="1">
    <source>
        <dbReference type="ARBA" id="ARBA00004651"/>
    </source>
</evidence>
<evidence type="ECO:0000256" key="3">
    <source>
        <dbReference type="ARBA" id="ARBA00022692"/>
    </source>
</evidence>
<keyword evidence="5 6" id="KW-0472">Membrane</keyword>
<feature type="domain" description="MrpA C-terminal/MbhD" evidence="7">
    <location>
        <begin position="11"/>
        <end position="76"/>
    </location>
</feature>
<protein>
    <submittedName>
        <fullName evidence="8">DUF4040 domain-containing protein</fullName>
    </submittedName>
</protein>
<accession>A0A7V5UED2</accession>
<evidence type="ECO:0000256" key="6">
    <source>
        <dbReference type="SAM" id="Phobius"/>
    </source>
</evidence>
<reference evidence="8" key="1">
    <citation type="journal article" date="2020" name="mSystems">
        <title>Genome- and Community-Level Interaction Insights into Carbon Utilization and Element Cycling Functions of Hydrothermarchaeota in Hydrothermal Sediment.</title>
        <authorList>
            <person name="Zhou Z."/>
            <person name="Liu Y."/>
            <person name="Xu W."/>
            <person name="Pan J."/>
            <person name="Luo Z.H."/>
            <person name="Li M."/>
        </authorList>
    </citation>
    <scope>NUCLEOTIDE SEQUENCE [LARGE SCALE GENOMIC DNA]</scope>
    <source>
        <strain evidence="8">HyVt-527</strain>
    </source>
</reference>
<evidence type="ECO:0000256" key="5">
    <source>
        <dbReference type="ARBA" id="ARBA00023136"/>
    </source>
</evidence>
<dbReference type="GO" id="GO:0005886">
    <property type="term" value="C:plasma membrane"/>
    <property type="evidence" value="ECO:0007669"/>
    <property type="project" value="UniProtKB-SubCell"/>
</dbReference>
<feature type="transmembrane region" description="Helical" evidence="6">
    <location>
        <begin position="51"/>
        <end position="71"/>
    </location>
</feature>
<dbReference type="AlphaFoldDB" id="A0A7V5UED2"/>
<feature type="transmembrane region" description="Helical" evidence="6">
    <location>
        <begin position="27"/>
        <end position="45"/>
    </location>
</feature>
<dbReference type="Proteomes" id="UP000886124">
    <property type="component" value="Unassembled WGS sequence"/>
</dbReference>